<dbReference type="GO" id="GO:0003723">
    <property type="term" value="F:RNA binding"/>
    <property type="evidence" value="ECO:0007669"/>
    <property type="project" value="TreeGrafter"/>
</dbReference>
<comment type="similarity">
    <text evidence="2">Belongs to the NXF family.</text>
</comment>
<evidence type="ECO:0000259" key="9">
    <source>
        <dbReference type="PROSITE" id="PS51281"/>
    </source>
</evidence>
<evidence type="ECO:0000256" key="7">
    <source>
        <dbReference type="ARBA" id="ARBA00023242"/>
    </source>
</evidence>
<dbReference type="EMBL" id="JACSEA010000002">
    <property type="protein sequence ID" value="KAF7407506.1"/>
    <property type="molecule type" value="Genomic_DNA"/>
</dbReference>
<reference evidence="10" key="1">
    <citation type="journal article" date="2020" name="G3 (Bethesda)">
        <title>High-Quality Assemblies for Three Invasive Social Wasps from the &lt;i&gt;Vespula&lt;/i&gt; Genus.</title>
        <authorList>
            <person name="Harrop T.W.R."/>
            <person name="Guhlin J."/>
            <person name="McLaughlin G.M."/>
            <person name="Permina E."/>
            <person name="Stockwell P."/>
            <person name="Gilligan J."/>
            <person name="Le Lec M.F."/>
            <person name="Gruber M.A.M."/>
            <person name="Quinn O."/>
            <person name="Lovegrove M."/>
            <person name="Duncan E.J."/>
            <person name="Remnant E.J."/>
            <person name="Van Eeckhoven J."/>
            <person name="Graham B."/>
            <person name="Knapp R.A."/>
            <person name="Langford K.W."/>
            <person name="Kronenberg Z."/>
            <person name="Press M.O."/>
            <person name="Eacker S.M."/>
            <person name="Wilson-Rankin E.E."/>
            <person name="Purcell J."/>
            <person name="Lester P.J."/>
            <person name="Dearden P.K."/>
        </authorList>
    </citation>
    <scope>NUCLEOTIDE SEQUENCE</scope>
    <source>
        <strain evidence="10">Marl-1</strain>
    </source>
</reference>
<dbReference type="InterPro" id="IPR032675">
    <property type="entry name" value="LRR_dom_sf"/>
</dbReference>
<dbReference type="InterPro" id="IPR018222">
    <property type="entry name" value="Nuclear_transport_factor_2_euk"/>
</dbReference>
<dbReference type="GO" id="GO:0005634">
    <property type="term" value="C:nucleus"/>
    <property type="evidence" value="ECO:0007669"/>
    <property type="project" value="UniProtKB-SubCell"/>
</dbReference>
<dbReference type="SMART" id="SM00804">
    <property type="entry name" value="TAP_C"/>
    <property type="match status" value="1"/>
</dbReference>
<dbReference type="PROSITE" id="PS50177">
    <property type="entry name" value="NTF2_DOMAIN"/>
    <property type="match status" value="1"/>
</dbReference>
<evidence type="ECO:0000256" key="3">
    <source>
        <dbReference type="ARBA" id="ARBA00022448"/>
    </source>
</evidence>
<name>A0A834KNW6_VESVU</name>
<dbReference type="InterPro" id="IPR032710">
    <property type="entry name" value="NTF2-like_dom_sf"/>
</dbReference>
<dbReference type="Gene3D" id="3.80.10.10">
    <property type="entry name" value="Ribonuclease Inhibitor"/>
    <property type="match status" value="1"/>
</dbReference>
<evidence type="ECO:0000256" key="1">
    <source>
        <dbReference type="ARBA" id="ARBA00004123"/>
    </source>
</evidence>
<keyword evidence="5" id="KW-0677">Repeat</keyword>
<dbReference type="PANTHER" id="PTHR10662">
    <property type="entry name" value="NUCLEAR RNA EXPORT FACTOR"/>
    <property type="match status" value="1"/>
</dbReference>
<evidence type="ECO:0000256" key="4">
    <source>
        <dbReference type="ARBA" id="ARBA00022614"/>
    </source>
</evidence>
<dbReference type="Pfam" id="PF03943">
    <property type="entry name" value="TAP_C"/>
    <property type="match status" value="1"/>
</dbReference>
<dbReference type="Gene3D" id="3.10.450.50">
    <property type="match status" value="1"/>
</dbReference>
<feature type="domain" description="NTF2" evidence="8">
    <location>
        <begin position="301"/>
        <end position="448"/>
    </location>
</feature>
<accession>A0A834KNW6</accession>
<proteinExistence type="inferred from homology"/>
<dbReference type="GO" id="GO:0016973">
    <property type="term" value="P:poly(A)+ mRNA export from nucleus"/>
    <property type="evidence" value="ECO:0007669"/>
    <property type="project" value="TreeGrafter"/>
</dbReference>
<dbReference type="SUPFAM" id="SSF54427">
    <property type="entry name" value="NTF2-like"/>
    <property type="match status" value="1"/>
</dbReference>
<keyword evidence="4" id="KW-0433">Leucine-rich repeat</keyword>
<gene>
    <name evidence="10" type="ORF">HZH66_002043</name>
</gene>
<dbReference type="PANTHER" id="PTHR10662:SF22">
    <property type="entry name" value="NUCLEAR RNA EXPORT FACTOR 1"/>
    <property type="match status" value="1"/>
</dbReference>
<dbReference type="SUPFAM" id="SSF46934">
    <property type="entry name" value="UBA-like"/>
    <property type="match status" value="1"/>
</dbReference>
<dbReference type="InterPro" id="IPR009060">
    <property type="entry name" value="UBA-like_sf"/>
</dbReference>
<evidence type="ECO:0000313" key="11">
    <source>
        <dbReference type="Proteomes" id="UP000614350"/>
    </source>
</evidence>
<dbReference type="AlphaFoldDB" id="A0A834KNW6"/>
<protein>
    <submittedName>
        <fullName evidence="10">Uncharacterized protein</fullName>
    </submittedName>
</protein>
<dbReference type="Proteomes" id="UP000614350">
    <property type="component" value="Unassembled WGS sequence"/>
</dbReference>
<evidence type="ECO:0000259" key="8">
    <source>
        <dbReference type="PROSITE" id="PS50177"/>
    </source>
</evidence>
<keyword evidence="6" id="KW-0509">mRNA transport</keyword>
<keyword evidence="3" id="KW-0813">Transport</keyword>
<dbReference type="PROSITE" id="PS51450">
    <property type="entry name" value="LRR"/>
    <property type="match status" value="1"/>
</dbReference>
<dbReference type="InterPro" id="IPR005637">
    <property type="entry name" value="TAP_C_dom"/>
</dbReference>
<organism evidence="10 11">
    <name type="scientific">Vespula vulgaris</name>
    <name type="common">Yellow jacket</name>
    <name type="synonym">Wasp</name>
    <dbReference type="NCBI Taxonomy" id="7454"/>
    <lineage>
        <taxon>Eukaryota</taxon>
        <taxon>Metazoa</taxon>
        <taxon>Ecdysozoa</taxon>
        <taxon>Arthropoda</taxon>
        <taxon>Hexapoda</taxon>
        <taxon>Insecta</taxon>
        <taxon>Pterygota</taxon>
        <taxon>Neoptera</taxon>
        <taxon>Endopterygota</taxon>
        <taxon>Hymenoptera</taxon>
        <taxon>Apocrita</taxon>
        <taxon>Aculeata</taxon>
        <taxon>Vespoidea</taxon>
        <taxon>Vespidae</taxon>
        <taxon>Vespinae</taxon>
        <taxon>Vespula</taxon>
    </lineage>
</organism>
<dbReference type="InterPro" id="IPR057125">
    <property type="entry name" value="NXF1/2/3/5-like_LRR"/>
</dbReference>
<dbReference type="InterPro" id="IPR030217">
    <property type="entry name" value="NXF_fam"/>
</dbReference>
<dbReference type="InterPro" id="IPR001611">
    <property type="entry name" value="Leu-rich_rpt"/>
</dbReference>
<comment type="caution">
    <text evidence="10">The sequence shown here is derived from an EMBL/GenBank/DDBJ whole genome shotgun (WGS) entry which is preliminary data.</text>
</comment>
<dbReference type="SUPFAM" id="SSF52058">
    <property type="entry name" value="L domain-like"/>
    <property type="match status" value="1"/>
</dbReference>
<feature type="domain" description="TAP-C" evidence="9">
    <location>
        <begin position="481"/>
        <end position="534"/>
    </location>
</feature>
<sequence length="534" mass="62146">MSTLKNNDVSGEPLRLTHIKPSFDAEELALASRQDLWHKFIVLNCQPHGKAEILKAIINACEPEILLPVMYKRENENKSTFLAKCNSGAIENLVKQCLCIILPGGYEIYIDIILGFINTRELSLNPNKIIAQSLYQRYESVKKILNLDDFENDRLLNSIFCPISIPKIFHFVLRCTKQGVMGNNRESRLSVRELSLKHNNLTAILLFEKFFNFHLTKLDLRYNQILDVEYLRYFSEFKITELWLDGNPLCTQYKNAQEYIQAVKNIFQHLQKLDGVIIGMEKKFIPNIQNHYLKDGSKLPLIKQFVKHFFIMYDQEDRSIMNGLYDKNALYSMTLGAGTNYVHKQVAKAFVTNRNLLKFVDYAKCHEFLLRGPDKIISVLRRQPPTLHDIRTFSIDLLYESNNLLAISVQGLFSYKEISSPPMIFNRTFIIVGKEDNEYCITNDQYFIDGPYPNNLIQINNEMKHDVKNICVFVPTMFSPSEKNQLVIFLQELTSMNSTFSLKFLENVNWDIRRAIMNFTKMYTLNDVPPEAFE</sequence>
<evidence type="ECO:0000256" key="2">
    <source>
        <dbReference type="ARBA" id="ARBA00009285"/>
    </source>
</evidence>
<comment type="subcellular location">
    <subcellularLocation>
        <location evidence="1">Nucleus</location>
    </subcellularLocation>
</comment>
<dbReference type="Pfam" id="PF22602">
    <property type="entry name" value="NXF_NTF2"/>
    <property type="match status" value="1"/>
</dbReference>
<evidence type="ECO:0000313" key="10">
    <source>
        <dbReference type="EMBL" id="KAF7407506.1"/>
    </source>
</evidence>
<evidence type="ECO:0000256" key="6">
    <source>
        <dbReference type="ARBA" id="ARBA00022816"/>
    </source>
</evidence>
<keyword evidence="7" id="KW-0539">Nucleus</keyword>
<dbReference type="PROSITE" id="PS51281">
    <property type="entry name" value="TAP_C"/>
    <property type="match status" value="1"/>
</dbReference>
<evidence type="ECO:0000256" key="5">
    <source>
        <dbReference type="ARBA" id="ARBA00022737"/>
    </source>
</evidence>
<dbReference type="InterPro" id="IPR002075">
    <property type="entry name" value="NTF2_dom"/>
</dbReference>
<dbReference type="Gene3D" id="1.10.8.10">
    <property type="entry name" value="DNA helicase RuvA subunit, C-terminal domain"/>
    <property type="match status" value="1"/>
</dbReference>
<dbReference type="Pfam" id="PF24048">
    <property type="entry name" value="LRR_NXF1-5"/>
    <property type="match status" value="1"/>
</dbReference>
<keyword evidence="11" id="KW-1185">Reference proteome</keyword>